<dbReference type="Gene3D" id="3.10.105.10">
    <property type="entry name" value="Dipeptide-binding Protein, Domain 3"/>
    <property type="match status" value="1"/>
</dbReference>
<dbReference type="PANTHER" id="PTHR30290">
    <property type="entry name" value="PERIPLASMIC BINDING COMPONENT OF ABC TRANSPORTER"/>
    <property type="match status" value="1"/>
</dbReference>
<dbReference type="SUPFAM" id="SSF53850">
    <property type="entry name" value="Periplasmic binding protein-like II"/>
    <property type="match status" value="2"/>
</dbReference>
<dbReference type="InterPro" id="IPR000914">
    <property type="entry name" value="SBP_5_dom"/>
</dbReference>
<evidence type="ECO:0000256" key="3">
    <source>
        <dbReference type="ARBA" id="ARBA00022448"/>
    </source>
</evidence>
<name>A0A0P1FUR3_9RHOB</name>
<comment type="subcellular location">
    <subcellularLocation>
        <location evidence="1">Periplasm</location>
    </subcellularLocation>
</comment>
<dbReference type="PANTHER" id="PTHR30290:SF9">
    <property type="entry name" value="OLIGOPEPTIDE-BINDING PROTEIN APPA"/>
    <property type="match status" value="1"/>
</dbReference>
<dbReference type="AlphaFoldDB" id="A0A0P1FUR3"/>
<reference evidence="7 9" key="2">
    <citation type="submission" date="2015-09" db="EMBL/GenBank/DDBJ databases">
        <authorList>
            <person name="Rodrigo-Torres L."/>
            <person name="Arahal D.R."/>
        </authorList>
    </citation>
    <scope>NUCLEOTIDE SEQUENCE [LARGE SCALE GENOMIC DNA]</scope>
    <source>
        <strain evidence="7 9">CECT 5118</strain>
    </source>
</reference>
<keyword evidence="9" id="KW-1185">Reference proteome</keyword>
<dbReference type="GO" id="GO:1904680">
    <property type="term" value="F:peptide transmembrane transporter activity"/>
    <property type="evidence" value="ECO:0007669"/>
    <property type="project" value="TreeGrafter"/>
</dbReference>
<feature type="domain" description="Solute-binding protein family 5" evidence="6">
    <location>
        <begin position="310"/>
        <end position="515"/>
    </location>
</feature>
<dbReference type="Gene3D" id="3.40.190.10">
    <property type="entry name" value="Periplasmic binding protein-like II"/>
    <property type="match status" value="1"/>
</dbReference>
<feature type="chain" id="PRO_5009792531" evidence="5">
    <location>
        <begin position="23"/>
        <end position="523"/>
    </location>
</feature>
<reference evidence="8 10" key="1">
    <citation type="submission" date="2015-09" db="EMBL/GenBank/DDBJ databases">
        <authorList>
            <consortium name="Swine Surveillance"/>
        </authorList>
    </citation>
    <scope>NUCLEOTIDE SEQUENCE [LARGE SCALE GENOMIC DNA]</scope>
    <source>
        <strain evidence="8 10">5120</strain>
    </source>
</reference>
<evidence type="ECO:0000313" key="9">
    <source>
        <dbReference type="Proteomes" id="UP000051086"/>
    </source>
</evidence>
<dbReference type="Pfam" id="PF00496">
    <property type="entry name" value="SBP_bac_5"/>
    <property type="match status" value="2"/>
</dbReference>
<dbReference type="RefSeq" id="WP_058243699.1">
    <property type="nucleotide sequence ID" value="NZ_CYSB01000025.1"/>
</dbReference>
<dbReference type="Gene3D" id="3.90.76.10">
    <property type="entry name" value="Dipeptide-binding Protein, Domain 1"/>
    <property type="match status" value="1"/>
</dbReference>
<dbReference type="Proteomes" id="UP000051086">
    <property type="component" value="Unassembled WGS sequence"/>
</dbReference>
<dbReference type="GO" id="GO:0015833">
    <property type="term" value="P:peptide transport"/>
    <property type="evidence" value="ECO:0007669"/>
    <property type="project" value="TreeGrafter"/>
</dbReference>
<evidence type="ECO:0000313" key="10">
    <source>
        <dbReference type="Proteomes" id="UP000051887"/>
    </source>
</evidence>
<keyword evidence="4 5" id="KW-0732">Signal</keyword>
<dbReference type="OrthoDB" id="9803988at2"/>
<accession>A0A0P1FUR3</accession>
<organism evidence="8 10">
    <name type="scientific">Thalassovita autumnalis</name>
    <dbReference type="NCBI Taxonomy" id="2072972"/>
    <lineage>
        <taxon>Bacteria</taxon>
        <taxon>Pseudomonadati</taxon>
        <taxon>Pseudomonadota</taxon>
        <taxon>Alphaproteobacteria</taxon>
        <taxon>Rhodobacterales</taxon>
        <taxon>Roseobacteraceae</taxon>
        <taxon>Thalassovita</taxon>
    </lineage>
</organism>
<dbReference type="EMBL" id="CYSB01000025">
    <property type="protein sequence ID" value="CUH66029.1"/>
    <property type="molecule type" value="Genomic_DNA"/>
</dbReference>
<protein>
    <submittedName>
        <fullName evidence="8">Oligopeptide-binding protein AppA</fullName>
    </submittedName>
</protein>
<proteinExistence type="inferred from homology"/>
<evidence type="ECO:0000259" key="6">
    <source>
        <dbReference type="Pfam" id="PF00496"/>
    </source>
</evidence>
<dbReference type="EMBL" id="CYSC01000032">
    <property type="protein sequence ID" value="CUH72504.1"/>
    <property type="molecule type" value="Genomic_DNA"/>
</dbReference>
<evidence type="ECO:0000256" key="2">
    <source>
        <dbReference type="ARBA" id="ARBA00005695"/>
    </source>
</evidence>
<keyword evidence="3" id="KW-0813">Transport</keyword>
<evidence type="ECO:0000256" key="1">
    <source>
        <dbReference type="ARBA" id="ARBA00004418"/>
    </source>
</evidence>
<feature type="signal peptide" evidence="5">
    <location>
        <begin position="1"/>
        <end position="22"/>
    </location>
</feature>
<feature type="domain" description="Solute-binding protein family 5" evidence="6">
    <location>
        <begin position="12"/>
        <end position="137"/>
    </location>
</feature>
<evidence type="ECO:0000313" key="7">
    <source>
        <dbReference type="EMBL" id="CUH66029.1"/>
    </source>
</evidence>
<dbReference type="Proteomes" id="UP000051887">
    <property type="component" value="Unassembled WGS sequence"/>
</dbReference>
<comment type="similarity">
    <text evidence="2">Belongs to the bacterial solute-binding protein 5 family.</text>
</comment>
<sequence length="523" mass="57437">MNKLFGMAIAAAVGMTSTFAYAERVNQLSDERVRQAIAYAIDMDTIVDTLFEGKAIVADSMIPNGSFKAEGLNAYSYNPDKARALLKEAGWDDSQVLDVVYYYGDQLTADLMVAMQAYLGDVGIQMTYRKLEGDVGGQLSKLPTAEDTSGIEWDIAYGAKAALALQEYYNGYKSGSSSYAPGDADRDALIARINASADPAVQQDAFKDFERFENTKLSDIPLYYQQLFIYESARMNRNGGQYGNDQFNYDWGITKWTVEPDANGKEVLYTNTAPAQFFEHPWLNPGIYVFSKIGLDRLLTANGSLAPTGGQLAEDYSVSDDGLTVTFDLKDGLTWHDGAPLTAEDVLWSIETAKKVPGINAVFQSTFEAIESMSVEGDVITLNMSQLDPNVFLTFSQFAPLPKHLLGDVNPAEFQQHPFWQNPVGSGPYKIAEVQMNDYVRFVPFADYHGGEANIDEIVAFPSGENDGNVVTNAASGRLDFGFTKSVADVASLEAMDHMRIVPADIPYTRSLRMNAFPKAASK</sequence>
<evidence type="ECO:0000256" key="5">
    <source>
        <dbReference type="SAM" id="SignalP"/>
    </source>
</evidence>
<dbReference type="InterPro" id="IPR039424">
    <property type="entry name" value="SBP_5"/>
</dbReference>
<evidence type="ECO:0000313" key="8">
    <source>
        <dbReference type="EMBL" id="CUH72504.1"/>
    </source>
</evidence>
<evidence type="ECO:0000256" key="4">
    <source>
        <dbReference type="ARBA" id="ARBA00022729"/>
    </source>
</evidence>
<gene>
    <name evidence="8" type="primary">appA_2</name>
    <name evidence="7" type="ORF">TL5118_01575</name>
    <name evidence="8" type="ORF">TL5120_02305</name>
</gene>